<feature type="domain" description="Doubled CXXCH motif" evidence="3">
    <location>
        <begin position="252"/>
        <end position="288"/>
    </location>
</feature>
<keyword evidence="1" id="KW-0732">Signal</keyword>
<dbReference type="AlphaFoldDB" id="A0A7X6I6V8"/>
<feature type="domain" description="Doubled CXXCH motif" evidence="3">
    <location>
        <begin position="189"/>
        <end position="221"/>
    </location>
</feature>
<evidence type="ECO:0000313" key="4">
    <source>
        <dbReference type="EMBL" id="NKE66836.1"/>
    </source>
</evidence>
<dbReference type="PANTHER" id="PTHR35038:SF6">
    <property type="entry name" value="SURFACE LOCALIZED DECAHEME CYTOCHROME C LIPOPROTEIN"/>
    <property type="match status" value="1"/>
</dbReference>
<evidence type="ECO:0000313" key="5">
    <source>
        <dbReference type="Proteomes" id="UP000521868"/>
    </source>
</evidence>
<reference evidence="4 5" key="1">
    <citation type="journal article" date="2020" name="Nature">
        <title>Bacterial chemolithoautotrophy via manganese oxidation.</title>
        <authorList>
            <person name="Yu H."/>
            <person name="Leadbetter J.R."/>
        </authorList>
    </citation>
    <scope>NUCLEOTIDE SEQUENCE [LARGE SCALE GENOMIC DNA]</scope>
    <source>
        <strain evidence="4 5">RBP-1</strain>
    </source>
</reference>
<feature type="region of interest" description="Disordered" evidence="2">
    <location>
        <begin position="457"/>
        <end position="477"/>
    </location>
</feature>
<dbReference type="EMBL" id="VTOX01000004">
    <property type="protein sequence ID" value="NKE66836.1"/>
    <property type="molecule type" value="Genomic_DNA"/>
</dbReference>
<comment type="caution">
    <text evidence="4">The sequence shown here is derived from an EMBL/GenBank/DDBJ whole genome shotgun (WGS) entry which is preliminary data.</text>
</comment>
<proteinExistence type="predicted"/>
<dbReference type="Proteomes" id="UP000521868">
    <property type="component" value="Unassembled WGS sequence"/>
</dbReference>
<dbReference type="Gene3D" id="1.10.1130.10">
    <property type="entry name" value="Flavocytochrome C3, Chain A"/>
    <property type="match status" value="2"/>
</dbReference>
<gene>
    <name evidence="4" type="ORF">RAMLITH_13465</name>
</gene>
<evidence type="ECO:0000256" key="1">
    <source>
        <dbReference type="ARBA" id="ARBA00022729"/>
    </source>
</evidence>
<name>A0A7X6I6V8_9BURK</name>
<accession>A0A7X6I6V8</accession>
<feature type="compositionally biased region" description="Polar residues" evidence="2">
    <location>
        <begin position="459"/>
        <end position="469"/>
    </location>
</feature>
<evidence type="ECO:0000259" key="3">
    <source>
        <dbReference type="Pfam" id="PF09699"/>
    </source>
</evidence>
<dbReference type="RefSeq" id="WP_168107954.1">
    <property type="nucleotide sequence ID" value="NZ_VTOX01000004.1"/>
</dbReference>
<sequence>MKRHGHGRAVAGSLLLVVVLSLWVAALVPKGGHAAVSATKHNLSVSGPGTLKATAEAQICLFCHVPHNASPSGQLWNRNLSTATYTPYTSSTRKSVAGQPNGASLLCLSCHDGTIALGQMVNPATGVGMAGGATTIPAGSTNLGINLSDDHPVSFVFDAALRAARGELADPATLVSPSKVRLDVGNRLQCTACHDPHDSSNPKFLVVANTASALCQTCHTKNYWTGSDHRNSTKGWNNVAPDPWPHTTEATVAANACENCHQPHTAGGGRRLLNYAAEENNCFACHNGNVAAKNIQAEFSKISRHGVTNYTGTHDPTEPASTATAHVECADCHNPHAAYASSPSAGSVPGGSAPPALAGSQVGVRGVNISGNAVNPASAEYEICFRCHADGAANIPAPRTPRVITQNNKRLEFQTTNPSFHPIAGAGRSTAVPSLIAPWTTSSRVRCTDCHNNDAGPYSSGTPSAPTGTGPNGPHGSTIALLLERRYSTGFVANTAANHALCYKCHSQTSIASNASFPFHRYHLQEVNNPVPCGACHDPHGIGSTQPGTQRALINFDTSKVSAADSGGIRWVSTTRTSGACYLVCHMPNGDDILHNGTNKNY</sequence>
<dbReference type="Pfam" id="PF09699">
    <property type="entry name" value="Paired_CXXCH_1"/>
    <property type="match status" value="2"/>
</dbReference>
<evidence type="ECO:0000256" key="2">
    <source>
        <dbReference type="SAM" id="MobiDB-lite"/>
    </source>
</evidence>
<dbReference type="SUPFAM" id="SSF48695">
    <property type="entry name" value="Multiheme cytochromes"/>
    <property type="match status" value="2"/>
</dbReference>
<dbReference type="GO" id="GO:0016491">
    <property type="term" value="F:oxidoreductase activity"/>
    <property type="evidence" value="ECO:0007669"/>
    <property type="project" value="TreeGrafter"/>
</dbReference>
<dbReference type="InterPro" id="IPR051829">
    <property type="entry name" value="Multiheme_Cytochr_ET"/>
</dbReference>
<dbReference type="InterPro" id="IPR010177">
    <property type="entry name" value="Paired_CXXCH_1"/>
</dbReference>
<protein>
    <recommendedName>
        <fullName evidence="3">Doubled CXXCH motif domain-containing protein</fullName>
    </recommendedName>
</protein>
<keyword evidence="5" id="KW-1185">Reference proteome</keyword>
<organism evidence="4 5">
    <name type="scientific">Ramlibacter lithotrophicus</name>
    <dbReference type="NCBI Taxonomy" id="2606681"/>
    <lineage>
        <taxon>Bacteria</taxon>
        <taxon>Pseudomonadati</taxon>
        <taxon>Pseudomonadota</taxon>
        <taxon>Betaproteobacteria</taxon>
        <taxon>Burkholderiales</taxon>
        <taxon>Comamonadaceae</taxon>
        <taxon>Ramlibacter</taxon>
    </lineage>
</organism>
<dbReference type="NCBIfam" id="TIGR01905">
    <property type="entry name" value="paired_CXXCH_1"/>
    <property type="match status" value="1"/>
</dbReference>
<dbReference type="PANTHER" id="PTHR35038">
    <property type="entry name" value="DISSIMILATORY SULFITE REDUCTASE SIRA"/>
    <property type="match status" value="1"/>
</dbReference>
<dbReference type="InterPro" id="IPR036280">
    <property type="entry name" value="Multihaem_cyt_sf"/>
</dbReference>